<protein>
    <submittedName>
        <fullName evidence="1">Uncharacterized protein</fullName>
    </submittedName>
</protein>
<organism evidence="1 2">
    <name type="scientific">Coprinellus micaceus</name>
    <name type="common">Glistening ink-cap mushroom</name>
    <name type="synonym">Coprinus micaceus</name>
    <dbReference type="NCBI Taxonomy" id="71717"/>
    <lineage>
        <taxon>Eukaryota</taxon>
        <taxon>Fungi</taxon>
        <taxon>Dikarya</taxon>
        <taxon>Basidiomycota</taxon>
        <taxon>Agaricomycotina</taxon>
        <taxon>Agaricomycetes</taxon>
        <taxon>Agaricomycetidae</taxon>
        <taxon>Agaricales</taxon>
        <taxon>Agaricineae</taxon>
        <taxon>Psathyrellaceae</taxon>
        <taxon>Coprinellus</taxon>
    </lineage>
</organism>
<comment type="caution">
    <text evidence="1">The sequence shown here is derived from an EMBL/GenBank/DDBJ whole genome shotgun (WGS) entry which is preliminary data.</text>
</comment>
<evidence type="ECO:0000313" key="1">
    <source>
        <dbReference type="EMBL" id="TEB03986.1"/>
    </source>
</evidence>
<dbReference type="Proteomes" id="UP000298030">
    <property type="component" value="Unassembled WGS sequence"/>
</dbReference>
<accession>A0A4Y7R5G2</accession>
<name>A0A4Y7R5G2_COPMI</name>
<dbReference type="EMBL" id="QPFP01000677">
    <property type="protein sequence ID" value="TEB03986.1"/>
    <property type="molecule type" value="Genomic_DNA"/>
</dbReference>
<keyword evidence="2" id="KW-1185">Reference proteome</keyword>
<dbReference type="AlphaFoldDB" id="A0A4Y7R5G2"/>
<reference evidence="1 2" key="1">
    <citation type="journal article" date="2019" name="Nat. Ecol. Evol.">
        <title>Megaphylogeny resolves global patterns of mushroom evolution.</title>
        <authorList>
            <person name="Varga T."/>
            <person name="Krizsan K."/>
            <person name="Foldi C."/>
            <person name="Dima B."/>
            <person name="Sanchez-Garcia M."/>
            <person name="Sanchez-Ramirez S."/>
            <person name="Szollosi G.J."/>
            <person name="Szarkandi J.G."/>
            <person name="Papp V."/>
            <person name="Albert L."/>
            <person name="Andreopoulos W."/>
            <person name="Angelini C."/>
            <person name="Antonin V."/>
            <person name="Barry K.W."/>
            <person name="Bougher N.L."/>
            <person name="Buchanan P."/>
            <person name="Buyck B."/>
            <person name="Bense V."/>
            <person name="Catcheside P."/>
            <person name="Chovatia M."/>
            <person name="Cooper J."/>
            <person name="Damon W."/>
            <person name="Desjardin D."/>
            <person name="Finy P."/>
            <person name="Geml J."/>
            <person name="Haridas S."/>
            <person name="Hughes K."/>
            <person name="Justo A."/>
            <person name="Karasinski D."/>
            <person name="Kautmanova I."/>
            <person name="Kiss B."/>
            <person name="Kocsube S."/>
            <person name="Kotiranta H."/>
            <person name="LaButti K.M."/>
            <person name="Lechner B.E."/>
            <person name="Liimatainen K."/>
            <person name="Lipzen A."/>
            <person name="Lukacs Z."/>
            <person name="Mihaltcheva S."/>
            <person name="Morgado L.N."/>
            <person name="Niskanen T."/>
            <person name="Noordeloos M.E."/>
            <person name="Ohm R.A."/>
            <person name="Ortiz-Santana B."/>
            <person name="Ovrebo C."/>
            <person name="Racz N."/>
            <person name="Riley R."/>
            <person name="Savchenko A."/>
            <person name="Shiryaev A."/>
            <person name="Soop K."/>
            <person name="Spirin V."/>
            <person name="Szebenyi C."/>
            <person name="Tomsovsky M."/>
            <person name="Tulloss R.E."/>
            <person name="Uehling J."/>
            <person name="Grigoriev I.V."/>
            <person name="Vagvolgyi C."/>
            <person name="Papp T."/>
            <person name="Martin F.M."/>
            <person name="Miettinen O."/>
            <person name="Hibbett D.S."/>
            <person name="Nagy L.G."/>
        </authorList>
    </citation>
    <scope>NUCLEOTIDE SEQUENCE [LARGE SCALE GENOMIC DNA]</scope>
    <source>
        <strain evidence="1 2">FP101781</strain>
    </source>
</reference>
<gene>
    <name evidence="1" type="ORF">FA13DRAFT_1750833</name>
</gene>
<evidence type="ECO:0000313" key="2">
    <source>
        <dbReference type="Proteomes" id="UP000298030"/>
    </source>
</evidence>
<sequence>MLPPSIVTPLLAQARALNRQGARRMLISVTVMRLMTGLEVKVFSECLAGIVCTTPITLHCRYGTHTLTCGWGPLDLTRSRL</sequence>
<proteinExistence type="predicted"/>